<dbReference type="InterPro" id="IPR032675">
    <property type="entry name" value="LRR_dom_sf"/>
</dbReference>
<name>A0A2H1WR63_SPOFR</name>
<reference evidence="2" key="1">
    <citation type="submission" date="2016-07" db="EMBL/GenBank/DDBJ databases">
        <authorList>
            <person name="Bretaudeau A."/>
        </authorList>
    </citation>
    <scope>NUCLEOTIDE SEQUENCE</scope>
    <source>
        <strain evidence="2">Rice</strain>
        <tissue evidence="2">Whole body</tissue>
    </source>
</reference>
<dbReference type="SUPFAM" id="SSF52047">
    <property type="entry name" value="RNI-like"/>
    <property type="match status" value="1"/>
</dbReference>
<proteinExistence type="predicted"/>
<sequence length="541" mass="62175">MQPYYSYFKNKKPGQKPKCLCDTVAILGKITQENEHLSKTEINQIRLNLFTERNSDGTGYLMLRGKDIEGRYRRRIQDTDMRAICAYVQQSSRRITRLDLSYNNITDRGFFRLLKKLLIKGRSSIINLNIMNNRLTRHSIAKLAKYSKVLKLKYLRINGNRFGLKGIEHLAKFLIYNTSVEYLDIGETNQNLSSIAQIITALRADHGGNKTIRVLDFSRVIPLFNRYDYESKWFAYHLEFLLERNSTIIELHLQKNDFISHDVEYFARGLRKNTTLLYLDLAFNRIGDYGAELLGQYLAEGPQLLFINIAGNGIQNTGARALSFGLPYSKIRALDISRNLITDTGIIDILNTIKKPYFLRFLNMWGNKITHDSCVIIQRMLTSGVLFQHTMDVKVYEVDGVLHAAYFPNPANRNKHFYYDELEYGCVQPIYHITRNIMEEKKKAGNALVTPLVFQVSMGGGDCLPSAAAHVYLKHQRSYNCVSSLLVARNLRVGGKGQIGPLRDNRRVVLQNAAQEYEPLAWLETSRVPRQTVTYMSKPIT</sequence>
<dbReference type="InterPro" id="IPR052201">
    <property type="entry name" value="LRR-containing_regulator"/>
</dbReference>
<dbReference type="PANTHER" id="PTHR24111">
    <property type="entry name" value="LEUCINE-RICH REPEAT-CONTAINING PROTEIN 34"/>
    <property type="match status" value="1"/>
</dbReference>
<accession>A0A2H1WR63</accession>
<dbReference type="Pfam" id="PF13516">
    <property type="entry name" value="LRR_6"/>
    <property type="match status" value="4"/>
</dbReference>
<organism evidence="2">
    <name type="scientific">Spodoptera frugiperda</name>
    <name type="common">Fall armyworm</name>
    <dbReference type="NCBI Taxonomy" id="7108"/>
    <lineage>
        <taxon>Eukaryota</taxon>
        <taxon>Metazoa</taxon>
        <taxon>Ecdysozoa</taxon>
        <taxon>Arthropoda</taxon>
        <taxon>Hexapoda</taxon>
        <taxon>Insecta</taxon>
        <taxon>Pterygota</taxon>
        <taxon>Neoptera</taxon>
        <taxon>Endopterygota</taxon>
        <taxon>Lepidoptera</taxon>
        <taxon>Glossata</taxon>
        <taxon>Ditrysia</taxon>
        <taxon>Noctuoidea</taxon>
        <taxon>Noctuidae</taxon>
        <taxon>Amphipyrinae</taxon>
        <taxon>Spodoptera</taxon>
    </lineage>
</organism>
<gene>
    <name evidence="2" type="ORF">SFRICE_016550</name>
</gene>
<evidence type="ECO:0000256" key="1">
    <source>
        <dbReference type="ARBA" id="ARBA00022737"/>
    </source>
</evidence>
<dbReference type="EMBL" id="ODYU01010443">
    <property type="protein sequence ID" value="SOQ55560.1"/>
    <property type="molecule type" value="Genomic_DNA"/>
</dbReference>
<evidence type="ECO:0000313" key="2">
    <source>
        <dbReference type="EMBL" id="SOQ55560.1"/>
    </source>
</evidence>
<dbReference type="AlphaFoldDB" id="A0A2H1WR63"/>
<dbReference type="PANTHER" id="PTHR24111:SF0">
    <property type="entry name" value="LEUCINE-RICH REPEAT-CONTAINING PROTEIN"/>
    <property type="match status" value="1"/>
</dbReference>
<protein>
    <submittedName>
        <fullName evidence="2">SFRICE_016550</fullName>
    </submittedName>
</protein>
<keyword evidence="1" id="KW-0677">Repeat</keyword>
<dbReference type="SMART" id="SM00368">
    <property type="entry name" value="LRR_RI"/>
    <property type="match status" value="8"/>
</dbReference>
<dbReference type="InterPro" id="IPR001611">
    <property type="entry name" value="Leu-rich_rpt"/>
</dbReference>
<dbReference type="Gene3D" id="3.80.10.10">
    <property type="entry name" value="Ribonuclease Inhibitor"/>
    <property type="match status" value="2"/>
</dbReference>